<name>A0A7L9WSP1_9RHOB</name>
<keyword evidence="4" id="KW-1185">Reference proteome</keyword>
<feature type="region of interest" description="Disordered" evidence="1">
    <location>
        <begin position="1"/>
        <end position="35"/>
    </location>
</feature>
<evidence type="ECO:0000313" key="3">
    <source>
        <dbReference type="EMBL" id="QOL83309.1"/>
    </source>
</evidence>
<evidence type="ECO:0000256" key="1">
    <source>
        <dbReference type="SAM" id="MobiDB-lite"/>
    </source>
</evidence>
<dbReference type="InterPro" id="IPR003646">
    <property type="entry name" value="SH3-like_bac-type"/>
</dbReference>
<dbReference type="InterPro" id="IPR010466">
    <property type="entry name" value="DUF1058"/>
</dbReference>
<dbReference type="Proteomes" id="UP000594118">
    <property type="component" value="Chromosome"/>
</dbReference>
<evidence type="ECO:0000259" key="2">
    <source>
        <dbReference type="SMART" id="SM00287"/>
    </source>
</evidence>
<dbReference type="RefSeq" id="WP_226942000.1">
    <property type="nucleotide sequence ID" value="NZ_CP045201.1"/>
</dbReference>
<gene>
    <name evidence="3" type="ORF">F3W81_19485</name>
</gene>
<keyword evidence="3" id="KW-0436">Ligase</keyword>
<dbReference type="Gene3D" id="2.30.30.40">
    <property type="entry name" value="SH3 Domains"/>
    <property type="match status" value="1"/>
</dbReference>
<organism evidence="3 4">
    <name type="scientific">Pseudooceanicola spongiae</name>
    <dbReference type="NCBI Taxonomy" id="2613965"/>
    <lineage>
        <taxon>Bacteria</taxon>
        <taxon>Pseudomonadati</taxon>
        <taxon>Pseudomonadota</taxon>
        <taxon>Alphaproteobacteria</taxon>
        <taxon>Rhodobacterales</taxon>
        <taxon>Paracoccaceae</taxon>
        <taxon>Pseudooceanicola</taxon>
    </lineage>
</organism>
<keyword evidence="3" id="KW-0030">Aminoacyl-tRNA synthetase</keyword>
<accession>A0A7L9WSP1</accession>
<dbReference type="KEGG" id="pshq:F3W81_19485"/>
<feature type="domain" description="SH3b" evidence="2">
    <location>
        <begin position="43"/>
        <end position="105"/>
    </location>
</feature>
<evidence type="ECO:0000313" key="4">
    <source>
        <dbReference type="Proteomes" id="UP000594118"/>
    </source>
</evidence>
<proteinExistence type="predicted"/>
<feature type="domain" description="SH3b" evidence="2">
    <location>
        <begin position="106"/>
        <end position="168"/>
    </location>
</feature>
<dbReference type="SMART" id="SM00287">
    <property type="entry name" value="SH3b"/>
    <property type="match status" value="2"/>
</dbReference>
<dbReference type="GO" id="GO:0004812">
    <property type="term" value="F:aminoacyl-tRNA ligase activity"/>
    <property type="evidence" value="ECO:0007669"/>
    <property type="project" value="UniProtKB-KW"/>
</dbReference>
<reference evidence="3 4" key="1">
    <citation type="submission" date="2019-10" db="EMBL/GenBank/DDBJ databases">
        <title>Pseudopuniceibacterium sp. HQ09 islated from Antarctica.</title>
        <authorList>
            <person name="Liao L."/>
            <person name="Su S."/>
            <person name="Chen B."/>
            <person name="Yu Y."/>
        </authorList>
    </citation>
    <scope>NUCLEOTIDE SEQUENCE [LARGE SCALE GENOMIC DNA]</scope>
    <source>
        <strain evidence="3 4">HQ09</strain>
    </source>
</reference>
<dbReference type="Pfam" id="PF06347">
    <property type="entry name" value="SH3_4"/>
    <property type="match status" value="2"/>
</dbReference>
<sequence>MAPEDTRAAASAIPGVLPAPLPDPEQSNGSGPVLGPVTNLPLPRFLSMKTERTNVRRGPSKTHRIDWEFLRRGMPVEVVAEYGHWRRIRDHDGMGGWVHYALISGHRTVLVEQDMLELRFRPDSDSRITAKLEAGVIADLDECTLDWCKVSVAGYKGWAPKTALWGVMADEIRE</sequence>
<dbReference type="AlphaFoldDB" id="A0A7L9WSP1"/>
<dbReference type="EMBL" id="CP045201">
    <property type="protein sequence ID" value="QOL83309.1"/>
    <property type="molecule type" value="Genomic_DNA"/>
</dbReference>
<protein>
    <submittedName>
        <fullName evidence="3">Aspartyl-trna synthetase</fullName>
    </submittedName>
</protein>